<evidence type="ECO:0000259" key="2">
    <source>
        <dbReference type="PROSITE" id="PS51704"/>
    </source>
</evidence>
<dbReference type="PANTHER" id="PTHR46211">
    <property type="entry name" value="GLYCEROPHOSPHORYL DIESTER PHOSPHODIESTERASE"/>
    <property type="match status" value="1"/>
</dbReference>
<evidence type="ECO:0000313" key="4">
    <source>
        <dbReference type="Proteomes" id="UP001207742"/>
    </source>
</evidence>
<protein>
    <submittedName>
        <fullName evidence="3">Glycerophosphodiester phosphodiesterase family protein</fullName>
    </submittedName>
</protein>
<reference evidence="3 4" key="1">
    <citation type="submission" date="2022-10" db="EMBL/GenBank/DDBJ databases">
        <title>Chitinophaga nivalis PC15 sp. nov., isolated from Pyeongchang county, South Korea.</title>
        <authorList>
            <person name="Trinh H.N."/>
        </authorList>
    </citation>
    <scope>NUCLEOTIDE SEQUENCE [LARGE SCALE GENOMIC DNA]</scope>
    <source>
        <strain evidence="3 4">PC14</strain>
    </source>
</reference>
<accession>A0ABT3IES0</accession>
<feature type="signal peptide" evidence="1">
    <location>
        <begin position="1"/>
        <end position="20"/>
    </location>
</feature>
<feature type="domain" description="GP-PDE" evidence="2">
    <location>
        <begin position="24"/>
        <end position="265"/>
    </location>
</feature>
<dbReference type="InterPro" id="IPR017946">
    <property type="entry name" value="PLC-like_Pdiesterase_TIM-brl"/>
</dbReference>
<comment type="caution">
    <text evidence="3">The sequence shown here is derived from an EMBL/GenBank/DDBJ whole genome shotgun (WGS) entry which is preliminary data.</text>
</comment>
<dbReference type="Gene3D" id="3.20.20.190">
    <property type="entry name" value="Phosphatidylinositol (PI) phosphodiesterase"/>
    <property type="match status" value="1"/>
</dbReference>
<dbReference type="RefSeq" id="WP_264726831.1">
    <property type="nucleotide sequence ID" value="NZ_JAPDNR010000001.1"/>
</dbReference>
<dbReference type="PROSITE" id="PS51704">
    <property type="entry name" value="GP_PDE"/>
    <property type="match status" value="1"/>
</dbReference>
<dbReference type="PANTHER" id="PTHR46211:SF14">
    <property type="entry name" value="GLYCEROPHOSPHODIESTER PHOSPHODIESTERASE"/>
    <property type="match status" value="1"/>
</dbReference>
<keyword evidence="1" id="KW-0732">Signal</keyword>
<dbReference type="Proteomes" id="UP001207742">
    <property type="component" value="Unassembled WGS sequence"/>
</dbReference>
<name>A0ABT3IES0_9BACT</name>
<proteinExistence type="predicted"/>
<sequence>MKRVALLLLGGSLLLLQAKAQQKTDVQAHRGGMALMPENTIPAMLNGLKLGARTLELDCIITADQKVVVSHDAYMSAEFMRYPNGTDISKATEKSLALYGMTYDSIRQYDAGSKPHPRFPQQVKMKTYKPLLSALIDSVEQYIQQHHLKPVNYNIETKSDPAGDGIYNPAPAVFVALLMAVIEEKKIADRVTIQSFDPRTLQVLHQSNPRQKTALLVGNRESFAANIANLGFTPTAYSPNFQLVTLALVKEAHAKKCVGITLDGR</sequence>
<dbReference type="SUPFAM" id="SSF51695">
    <property type="entry name" value="PLC-like phosphodiesterases"/>
    <property type="match status" value="1"/>
</dbReference>
<dbReference type="EMBL" id="JAPDNS010000001">
    <property type="protein sequence ID" value="MCW3482446.1"/>
    <property type="molecule type" value="Genomic_DNA"/>
</dbReference>
<evidence type="ECO:0000313" key="3">
    <source>
        <dbReference type="EMBL" id="MCW3482446.1"/>
    </source>
</evidence>
<feature type="chain" id="PRO_5046311858" evidence="1">
    <location>
        <begin position="21"/>
        <end position="265"/>
    </location>
</feature>
<dbReference type="InterPro" id="IPR030395">
    <property type="entry name" value="GP_PDE_dom"/>
</dbReference>
<evidence type="ECO:0000256" key="1">
    <source>
        <dbReference type="SAM" id="SignalP"/>
    </source>
</evidence>
<organism evidence="3 4">
    <name type="scientific">Chitinophaga nivalis</name>
    <dbReference type="NCBI Taxonomy" id="2991709"/>
    <lineage>
        <taxon>Bacteria</taxon>
        <taxon>Pseudomonadati</taxon>
        <taxon>Bacteroidota</taxon>
        <taxon>Chitinophagia</taxon>
        <taxon>Chitinophagales</taxon>
        <taxon>Chitinophagaceae</taxon>
        <taxon>Chitinophaga</taxon>
    </lineage>
</organism>
<keyword evidence="4" id="KW-1185">Reference proteome</keyword>
<gene>
    <name evidence="3" type="ORF">OL497_00940</name>
</gene>
<dbReference type="Pfam" id="PF03009">
    <property type="entry name" value="GDPD"/>
    <property type="match status" value="1"/>
</dbReference>